<feature type="transmembrane region" description="Helical" evidence="5">
    <location>
        <begin position="269"/>
        <end position="289"/>
    </location>
</feature>
<dbReference type="InterPro" id="IPR000792">
    <property type="entry name" value="Tscrpt_reg_LuxR_C"/>
</dbReference>
<dbReference type="Proteomes" id="UP000478463">
    <property type="component" value="Chromosome"/>
</dbReference>
<evidence type="ECO:0000256" key="1">
    <source>
        <dbReference type="ARBA" id="ARBA00023015"/>
    </source>
</evidence>
<dbReference type="PRINTS" id="PR00038">
    <property type="entry name" value="HTHLUXR"/>
</dbReference>
<dbReference type="CDD" id="cd06170">
    <property type="entry name" value="LuxR_C_like"/>
    <property type="match status" value="1"/>
</dbReference>
<feature type="domain" description="HTH luxR-type" evidence="6">
    <location>
        <begin position="472"/>
        <end position="537"/>
    </location>
</feature>
<name>A0A7M1ZVV1_9ACTN</name>
<keyword evidence="5" id="KW-0472">Membrane</keyword>
<dbReference type="PANTHER" id="PTHR44688:SF16">
    <property type="entry name" value="DNA-BINDING TRANSCRIPTIONAL ACTIVATOR DEVR_DOSR"/>
    <property type="match status" value="1"/>
</dbReference>
<feature type="transmembrane region" description="Helical" evidence="5">
    <location>
        <begin position="201"/>
        <end position="221"/>
    </location>
</feature>
<feature type="transmembrane region" description="Helical" evidence="5">
    <location>
        <begin position="227"/>
        <end position="244"/>
    </location>
</feature>
<dbReference type="PROSITE" id="PS50043">
    <property type="entry name" value="HTH_LUXR_2"/>
    <property type="match status" value="1"/>
</dbReference>
<dbReference type="SMART" id="SM00421">
    <property type="entry name" value="HTH_LUXR"/>
    <property type="match status" value="1"/>
</dbReference>
<evidence type="ECO:0000256" key="2">
    <source>
        <dbReference type="ARBA" id="ARBA00023125"/>
    </source>
</evidence>
<keyword evidence="5" id="KW-1133">Transmembrane helix</keyword>
<feature type="transmembrane region" description="Helical" evidence="5">
    <location>
        <begin position="425"/>
        <end position="450"/>
    </location>
</feature>
<accession>A0A7M1ZVV1</accession>
<dbReference type="EMBL" id="CP063310">
    <property type="protein sequence ID" value="QOS68687.1"/>
    <property type="molecule type" value="Genomic_DNA"/>
</dbReference>
<evidence type="ECO:0000313" key="8">
    <source>
        <dbReference type="Proteomes" id="UP000478463"/>
    </source>
</evidence>
<organism evidence="7">
    <name type="scientific">Eggerthella guodeyinii</name>
    <dbReference type="NCBI Taxonomy" id="2690837"/>
    <lineage>
        <taxon>Bacteria</taxon>
        <taxon>Bacillati</taxon>
        <taxon>Actinomycetota</taxon>
        <taxon>Coriobacteriia</taxon>
        <taxon>Eggerthellales</taxon>
        <taxon>Eggerthellaceae</taxon>
        <taxon>Eggerthella</taxon>
    </lineage>
</organism>
<dbReference type="InterPro" id="IPR036388">
    <property type="entry name" value="WH-like_DNA-bd_sf"/>
</dbReference>
<dbReference type="KEGG" id="egd:GS424_002110"/>
<dbReference type="Pfam" id="PF00196">
    <property type="entry name" value="GerE"/>
    <property type="match status" value="1"/>
</dbReference>
<protein>
    <submittedName>
        <fullName evidence="7">Helix-turn-helix transcriptional regulator</fullName>
    </submittedName>
</protein>
<dbReference type="InterPro" id="IPR016032">
    <property type="entry name" value="Sig_transdc_resp-reg_C-effctor"/>
</dbReference>
<feature type="transmembrane region" description="Helical" evidence="5">
    <location>
        <begin position="110"/>
        <end position="128"/>
    </location>
</feature>
<feature type="transmembrane region" description="Helical" evidence="5">
    <location>
        <begin position="74"/>
        <end position="98"/>
    </location>
</feature>
<keyword evidence="1" id="KW-0805">Transcription regulation</keyword>
<gene>
    <name evidence="7" type="ORF">GS424_002110</name>
</gene>
<dbReference type="AlphaFoldDB" id="A0A7M1ZVV1"/>
<keyword evidence="5" id="KW-0812">Transmembrane</keyword>
<evidence type="ECO:0000313" key="7">
    <source>
        <dbReference type="EMBL" id="QOS68687.1"/>
    </source>
</evidence>
<reference evidence="7" key="1">
    <citation type="submission" date="2020-10" db="EMBL/GenBank/DDBJ databases">
        <title>Eggerthella sp. nov., isolated from human feces.</title>
        <authorList>
            <person name="Yajun G."/>
        </authorList>
    </citation>
    <scope>NUCLEOTIDE SEQUENCE [LARGE SCALE GENOMIC DNA]</scope>
    <source>
        <strain evidence="7 8">HF-1101</strain>
    </source>
</reference>
<feature type="region of interest" description="Disordered" evidence="4">
    <location>
        <begin position="1"/>
        <end position="33"/>
    </location>
</feature>
<feature type="transmembrane region" description="Helical" evidence="5">
    <location>
        <begin position="361"/>
        <end position="381"/>
    </location>
</feature>
<dbReference type="SUPFAM" id="SSF46894">
    <property type="entry name" value="C-terminal effector domain of the bipartite response regulators"/>
    <property type="match status" value="1"/>
</dbReference>
<dbReference type="GO" id="GO:0006355">
    <property type="term" value="P:regulation of DNA-templated transcription"/>
    <property type="evidence" value="ECO:0007669"/>
    <property type="project" value="InterPro"/>
</dbReference>
<evidence type="ECO:0000256" key="3">
    <source>
        <dbReference type="ARBA" id="ARBA00023163"/>
    </source>
</evidence>
<dbReference type="GO" id="GO:0003677">
    <property type="term" value="F:DNA binding"/>
    <property type="evidence" value="ECO:0007669"/>
    <property type="project" value="UniProtKB-KW"/>
</dbReference>
<feature type="transmembrane region" description="Helical" evidence="5">
    <location>
        <begin position="140"/>
        <end position="160"/>
    </location>
</feature>
<evidence type="ECO:0000256" key="4">
    <source>
        <dbReference type="SAM" id="MobiDB-lite"/>
    </source>
</evidence>
<keyword evidence="2" id="KW-0238">DNA-binding</keyword>
<dbReference type="Gene3D" id="1.10.10.10">
    <property type="entry name" value="Winged helix-like DNA-binding domain superfamily/Winged helix DNA-binding domain"/>
    <property type="match status" value="1"/>
</dbReference>
<feature type="transmembrane region" description="Helical" evidence="5">
    <location>
        <begin position="393"/>
        <end position="419"/>
    </location>
</feature>
<feature type="transmembrane region" description="Helical" evidence="5">
    <location>
        <begin position="329"/>
        <end position="349"/>
    </location>
</feature>
<dbReference type="PANTHER" id="PTHR44688">
    <property type="entry name" value="DNA-BINDING TRANSCRIPTIONAL ACTIVATOR DEVR_DOSR"/>
    <property type="match status" value="1"/>
</dbReference>
<evidence type="ECO:0000259" key="6">
    <source>
        <dbReference type="PROSITE" id="PS50043"/>
    </source>
</evidence>
<proteinExistence type="predicted"/>
<dbReference type="RefSeq" id="WP_193666534.1">
    <property type="nucleotide sequence ID" value="NZ_CP063310.1"/>
</dbReference>
<sequence>MSSEAEPLPTSMHMLAHGSNEGIPQKPQSPKTASHKTCIFPLRAATEGKTPQVEGTRNERSCYADSMGKGERNIIVLATLGMAFWWPMLRNSIVGFVFSPTAIGEAQSQFELWLFLGASAVLALLLAFVPKASRMTSSTWAVLAPCLAASALNLTLSALPEAPHEALLAADAIALACSYVVLPVAWASLLTTQLSGSHKRMLLVIAASYAASFLIGYLSYAPAPLNLIRPIGAPVLSGIAWYLCARQRGRQPRSAGACFARTSDGGRSLYVLVLVLFLVSSVATGFINSGTASYVPTANTFIRDTLNVGVTASIIVIIGLSKHLERIKFSLIVVLSILLFGGIFLATLFQQSWFTAGTGLMQTSKSCFSLLLFMLVLIEGMGKPHASGTRSMLLKFVIPTTVSSFISYLVVPLLAQAFGVSYSDFWGVLSLLMGFLLGVFLFSFLSSLVIKYLPRMELAPEEMAGTEGVARAMQQTYGLTEKETEVLALLLEGNTYKKIASLLYVSDSTVQSHAKSIYRKAGVHTKQELVDRAASMRESLAP</sequence>
<feature type="transmembrane region" description="Helical" evidence="5">
    <location>
        <begin position="301"/>
        <end position="320"/>
    </location>
</feature>
<evidence type="ECO:0000256" key="5">
    <source>
        <dbReference type="SAM" id="Phobius"/>
    </source>
</evidence>
<feature type="transmembrane region" description="Helical" evidence="5">
    <location>
        <begin position="166"/>
        <end position="189"/>
    </location>
</feature>
<dbReference type="PROSITE" id="PS00622">
    <property type="entry name" value="HTH_LUXR_1"/>
    <property type="match status" value="1"/>
</dbReference>
<keyword evidence="3" id="KW-0804">Transcription</keyword>